<gene>
    <name evidence="4" type="ORF">E6C27_scaffold121G00380</name>
</gene>
<reference evidence="4 5" key="1">
    <citation type="submission" date="2019-08" db="EMBL/GenBank/DDBJ databases">
        <title>Draft genome sequences of two oriental melons (Cucumis melo L. var makuwa).</title>
        <authorList>
            <person name="Kwon S.-Y."/>
        </authorList>
    </citation>
    <scope>NUCLEOTIDE SEQUENCE [LARGE SCALE GENOMIC DNA]</scope>
    <source>
        <strain evidence="5">cv. SW 3</strain>
        <tissue evidence="4">Leaf</tissue>
    </source>
</reference>
<dbReference type="InterPro" id="IPR013785">
    <property type="entry name" value="Aldolase_TIM"/>
</dbReference>
<dbReference type="SUPFAM" id="SSF51395">
    <property type="entry name" value="FMN-linked oxidoreductases"/>
    <property type="match status" value="1"/>
</dbReference>
<dbReference type="InterPro" id="IPR001155">
    <property type="entry name" value="OxRdtase_FMN_N"/>
</dbReference>
<feature type="coiled-coil region" evidence="2">
    <location>
        <begin position="71"/>
        <end position="109"/>
    </location>
</feature>
<dbReference type="OrthoDB" id="1663137at2759"/>
<comment type="similarity">
    <text evidence="1">Belongs to the NADH:flavin oxidoreductase/NADH oxidase family.</text>
</comment>
<dbReference type="GO" id="GO:0016491">
    <property type="term" value="F:oxidoreductase activity"/>
    <property type="evidence" value="ECO:0007669"/>
    <property type="project" value="InterPro"/>
</dbReference>
<keyword evidence="2" id="KW-0175">Coiled coil</keyword>
<protein>
    <submittedName>
        <fullName evidence="4">12-oxophytodienoate reductase 3</fullName>
    </submittedName>
</protein>
<evidence type="ECO:0000313" key="5">
    <source>
        <dbReference type="Proteomes" id="UP000321393"/>
    </source>
</evidence>
<dbReference type="EMBL" id="SSTE01018442">
    <property type="protein sequence ID" value="KAA0039143.1"/>
    <property type="molecule type" value="Genomic_DNA"/>
</dbReference>
<organism evidence="4 5">
    <name type="scientific">Cucumis melo var. makuwa</name>
    <name type="common">Oriental melon</name>
    <dbReference type="NCBI Taxonomy" id="1194695"/>
    <lineage>
        <taxon>Eukaryota</taxon>
        <taxon>Viridiplantae</taxon>
        <taxon>Streptophyta</taxon>
        <taxon>Embryophyta</taxon>
        <taxon>Tracheophyta</taxon>
        <taxon>Spermatophyta</taxon>
        <taxon>Magnoliopsida</taxon>
        <taxon>eudicotyledons</taxon>
        <taxon>Gunneridae</taxon>
        <taxon>Pentapetalae</taxon>
        <taxon>rosids</taxon>
        <taxon>fabids</taxon>
        <taxon>Cucurbitales</taxon>
        <taxon>Cucurbitaceae</taxon>
        <taxon>Benincaseae</taxon>
        <taxon>Cucumis</taxon>
    </lineage>
</organism>
<dbReference type="Gene3D" id="3.20.20.70">
    <property type="entry name" value="Aldolase class I"/>
    <property type="match status" value="1"/>
</dbReference>
<evidence type="ECO:0000256" key="2">
    <source>
        <dbReference type="SAM" id="Coils"/>
    </source>
</evidence>
<evidence type="ECO:0000259" key="3">
    <source>
        <dbReference type="Pfam" id="PF00724"/>
    </source>
</evidence>
<evidence type="ECO:0000256" key="1">
    <source>
        <dbReference type="ARBA" id="ARBA00005979"/>
    </source>
</evidence>
<evidence type="ECO:0000313" key="4">
    <source>
        <dbReference type="EMBL" id="KAA0039143.1"/>
    </source>
</evidence>
<dbReference type="Proteomes" id="UP000321393">
    <property type="component" value="Unassembled WGS sequence"/>
</dbReference>
<name>A0A5A7T844_CUCMM</name>
<dbReference type="GO" id="GO:0010181">
    <property type="term" value="F:FMN binding"/>
    <property type="evidence" value="ECO:0007669"/>
    <property type="project" value="InterPro"/>
</dbReference>
<dbReference type="AlphaFoldDB" id="A0A5A7T844"/>
<feature type="domain" description="NADH:flavin oxidoreductase/NADH oxidase N-terminal" evidence="3">
    <location>
        <begin position="49"/>
        <end position="73"/>
    </location>
</feature>
<comment type="caution">
    <text evidence="4">The sequence shown here is derived from an EMBL/GenBank/DDBJ whole genome shotgun (WGS) entry which is preliminary data.</text>
</comment>
<dbReference type="Pfam" id="PF00724">
    <property type="entry name" value="Oxidored_FMN"/>
    <property type="match status" value="1"/>
</dbReference>
<accession>A0A5A7T844</accession>
<sequence length="131" mass="14803">MLAELHTKVRIYQPGGMPPISSTSKPISKRWRILLPHGSYGTYPSPRALGFDGIEIYSAHGYLLDQFCHPRMNLEEAKAQEMEKLQNSLQELQTKVDETNSLLIKEREAAKKAVEEAPPVIQETQVLVEDT</sequence>
<proteinExistence type="inferred from homology"/>
<dbReference type="STRING" id="1194695.A0A5A7T844"/>